<keyword evidence="4" id="KW-1185">Reference proteome</keyword>
<keyword evidence="2" id="KW-1133">Transmembrane helix</keyword>
<evidence type="ECO:0000313" key="4">
    <source>
        <dbReference type="Proteomes" id="UP000186102"/>
    </source>
</evidence>
<dbReference type="Proteomes" id="UP000186102">
    <property type="component" value="Unassembled WGS sequence"/>
</dbReference>
<gene>
    <name evidence="3" type="ORF">DSOL_1290</name>
</gene>
<feature type="compositionally biased region" description="Polar residues" evidence="1">
    <location>
        <begin position="123"/>
        <end position="154"/>
    </location>
</feature>
<sequence>MVKLNRVQKSKSKPWIAVGIALSIMIIGVGGCGTTTEATSKSTNTNETAQGQTSQKPTLNPAMQAAMEIRRLQSNQEMVLTSDQKDKIKPVIQLLIDTTSPSRDFLQQKADEINAVFTEQQKTYLKSQTQKGDPNANPNGNPSGDKQKNPSFQPQDIYKQLLSSLT</sequence>
<evidence type="ECO:0000313" key="3">
    <source>
        <dbReference type="EMBL" id="OLN32844.1"/>
    </source>
</evidence>
<feature type="region of interest" description="Disordered" evidence="1">
    <location>
        <begin position="123"/>
        <end position="155"/>
    </location>
</feature>
<keyword evidence="2" id="KW-0812">Transmembrane</keyword>
<dbReference type="OrthoDB" id="1796619at2"/>
<comment type="caution">
    <text evidence="3">The sequence shown here is derived from an EMBL/GenBank/DDBJ whole genome shotgun (WGS) entry which is preliminary data.</text>
</comment>
<reference evidence="3 4" key="1">
    <citation type="submission" date="2016-09" db="EMBL/GenBank/DDBJ databases">
        <title>Complete genome of Desulfosporosinus sp. OL.</title>
        <authorList>
            <person name="Mardanov A."/>
            <person name="Beletsky A."/>
            <person name="Panova A."/>
            <person name="Karnachuk O."/>
            <person name="Ravin N."/>
        </authorList>
    </citation>
    <scope>NUCLEOTIDE SEQUENCE [LARGE SCALE GENOMIC DNA]</scope>
    <source>
        <strain evidence="3 4">OL</strain>
    </source>
</reference>
<name>A0A1Q8QZR7_9FIRM</name>
<keyword evidence="2" id="KW-0472">Membrane</keyword>
<feature type="region of interest" description="Disordered" evidence="1">
    <location>
        <begin position="37"/>
        <end position="62"/>
    </location>
</feature>
<dbReference type="EMBL" id="MLBF01000006">
    <property type="protein sequence ID" value="OLN32844.1"/>
    <property type="molecule type" value="Genomic_DNA"/>
</dbReference>
<proteinExistence type="predicted"/>
<feature type="compositionally biased region" description="Low complexity" evidence="1">
    <location>
        <begin position="37"/>
        <end position="49"/>
    </location>
</feature>
<dbReference type="AlphaFoldDB" id="A0A1Q8QZR7"/>
<feature type="transmembrane region" description="Helical" evidence="2">
    <location>
        <begin position="12"/>
        <end position="31"/>
    </location>
</feature>
<dbReference type="RefSeq" id="WP_075364023.1">
    <property type="nucleotide sequence ID" value="NZ_MLBF01000006.1"/>
</dbReference>
<protein>
    <recommendedName>
        <fullName evidence="5">Lipoprotein</fullName>
    </recommendedName>
</protein>
<dbReference type="PROSITE" id="PS51257">
    <property type="entry name" value="PROKAR_LIPOPROTEIN"/>
    <property type="match status" value="1"/>
</dbReference>
<evidence type="ECO:0008006" key="5">
    <source>
        <dbReference type="Google" id="ProtNLM"/>
    </source>
</evidence>
<evidence type="ECO:0000256" key="1">
    <source>
        <dbReference type="SAM" id="MobiDB-lite"/>
    </source>
</evidence>
<accession>A0A1Q8QZR7</accession>
<evidence type="ECO:0000256" key="2">
    <source>
        <dbReference type="SAM" id="Phobius"/>
    </source>
</evidence>
<dbReference type="STRING" id="1888891.DSOL_1290"/>
<organism evidence="3 4">
    <name type="scientific">Desulfosporosinus metallidurans</name>
    <dbReference type="NCBI Taxonomy" id="1888891"/>
    <lineage>
        <taxon>Bacteria</taxon>
        <taxon>Bacillati</taxon>
        <taxon>Bacillota</taxon>
        <taxon>Clostridia</taxon>
        <taxon>Eubacteriales</taxon>
        <taxon>Desulfitobacteriaceae</taxon>
        <taxon>Desulfosporosinus</taxon>
    </lineage>
</organism>